<feature type="region of interest" description="Disordered" evidence="1">
    <location>
        <begin position="82"/>
        <end position="121"/>
    </location>
</feature>
<reference evidence="3" key="2">
    <citation type="journal article" date="2008" name="Nucleic Acids Res.">
        <title>The rice annotation project database (RAP-DB): 2008 update.</title>
        <authorList>
            <consortium name="The rice annotation project (RAP)"/>
        </authorList>
    </citation>
    <scope>GENOME REANNOTATION</scope>
    <source>
        <strain evidence="3">cv. Nipponbare</strain>
    </source>
</reference>
<protein>
    <submittedName>
        <fullName evidence="2">Uncharacterized protein</fullName>
    </submittedName>
</protein>
<sequence length="121" mass="12954">MAKSHPSLAKLGESLCLAICGPHHSLSHPISLSPGKKAAPQQNCTTATVGRRDVPEQVATAAVLCVVIVASRARRRLLRAVPSLAHRRRCQRRPQPRPPPPSVPSGVLTGRGRGRERGGER</sequence>
<dbReference type="AlphaFoldDB" id="Q7EZ39"/>
<evidence type="ECO:0000313" key="3">
    <source>
        <dbReference type="Proteomes" id="UP000000763"/>
    </source>
</evidence>
<dbReference type="EMBL" id="AP005123">
    <property type="protein sequence ID" value="BAC98631.1"/>
    <property type="molecule type" value="Genomic_DNA"/>
</dbReference>
<name>Q7EZ39_ORYSJ</name>
<organism evidence="2 3">
    <name type="scientific">Oryza sativa subsp. japonica</name>
    <name type="common">Rice</name>
    <dbReference type="NCBI Taxonomy" id="39947"/>
    <lineage>
        <taxon>Eukaryota</taxon>
        <taxon>Viridiplantae</taxon>
        <taxon>Streptophyta</taxon>
        <taxon>Embryophyta</taxon>
        <taxon>Tracheophyta</taxon>
        <taxon>Spermatophyta</taxon>
        <taxon>Magnoliopsida</taxon>
        <taxon>Liliopsida</taxon>
        <taxon>Poales</taxon>
        <taxon>Poaceae</taxon>
        <taxon>BOP clade</taxon>
        <taxon>Oryzoideae</taxon>
        <taxon>Oryzeae</taxon>
        <taxon>Oryzinae</taxon>
        <taxon>Oryza</taxon>
        <taxon>Oryza sativa</taxon>
    </lineage>
</organism>
<evidence type="ECO:0000256" key="1">
    <source>
        <dbReference type="SAM" id="MobiDB-lite"/>
    </source>
</evidence>
<reference evidence="3" key="1">
    <citation type="journal article" date="2005" name="Nature">
        <title>The map-based sequence of the rice genome.</title>
        <authorList>
            <consortium name="International rice genome sequencing project (IRGSP)"/>
            <person name="Matsumoto T."/>
            <person name="Wu J."/>
            <person name="Kanamori H."/>
            <person name="Katayose Y."/>
            <person name="Fujisawa M."/>
            <person name="Namiki N."/>
            <person name="Mizuno H."/>
            <person name="Yamamoto K."/>
            <person name="Antonio B.A."/>
            <person name="Baba T."/>
            <person name="Sakata K."/>
            <person name="Nagamura Y."/>
            <person name="Aoki H."/>
            <person name="Arikawa K."/>
            <person name="Arita K."/>
            <person name="Bito T."/>
            <person name="Chiden Y."/>
            <person name="Fujitsuka N."/>
            <person name="Fukunaka R."/>
            <person name="Hamada M."/>
            <person name="Harada C."/>
            <person name="Hayashi A."/>
            <person name="Hijishita S."/>
            <person name="Honda M."/>
            <person name="Hosokawa S."/>
            <person name="Ichikawa Y."/>
            <person name="Idonuma A."/>
            <person name="Iijima M."/>
            <person name="Ikeda M."/>
            <person name="Ikeno M."/>
            <person name="Ito K."/>
            <person name="Ito S."/>
            <person name="Ito T."/>
            <person name="Ito Y."/>
            <person name="Ito Y."/>
            <person name="Iwabuchi A."/>
            <person name="Kamiya K."/>
            <person name="Karasawa W."/>
            <person name="Kurita K."/>
            <person name="Katagiri S."/>
            <person name="Kikuta A."/>
            <person name="Kobayashi H."/>
            <person name="Kobayashi N."/>
            <person name="Machita K."/>
            <person name="Maehara T."/>
            <person name="Masukawa M."/>
            <person name="Mizubayashi T."/>
            <person name="Mukai Y."/>
            <person name="Nagasaki H."/>
            <person name="Nagata Y."/>
            <person name="Naito S."/>
            <person name="Nakashima M."/>
            <person name="Nakama Y."/>
            <person name="Nakamichi Y."/>
            <person name="Nakamura M."/>
            <person name="Meguro A."/>
            <person name="Negishi M."/>
            <person name="Ohta I."/>
            <person name="Ohta T."/>
            <person name="Okamoto M."/>
            <person name="Ono N."/>
            <person name="Saji S."/>
            <person name="Sakaguchi M."/>
            <person name="Sakai K."/>
            <person name="Shibata M."/>
            <person name="Shimokawa T."/>
            <person name="Song J."/>
            <person name="Takazaki Y."/>
            <person name="Terasawa K."/>
            <person name="Tsugane M."/>
            <person name="Tsuji K."/>
            <person name="Ueda S."/>
            <person name="Waki K."/>
            <person name="Yamagata H."/>
            <person name="Yamamoto M."/>
            <person name="Yamamoto S."/>
            <person name="Yamane H."/>
            <person name="Yoshiki S."/>
            <person name="Yoshihara R."/>
            <person name="Yukawa K."/>
            <person name="Zhong H."/>
            <person name="Yano M."/>
            <person name="Yuan Q."/>
            <person name="Ouyang S."/>
            <person name="Liu J."/>
            <person name="Jones K.M."/>
            <person name="Gansberger K."/>
            <person name="Moffat K."/>
            <person name="Hill J."/>
            <person name="Bera J."/>
            <person name="Fadrosh D."/>
            <person name="Jin S."/>
            <person name="Johri S."/>
            <person name="Kim M."/>
            <person name="Overton L."/>
            <person name="Reardon M."/>
            <person name="Tsitrin T."/>
            <person name="Vuong H."/>
            <person name="Weaver B."/>
            <person name="Ciecko A."/>
            <person name="Tallon L."/>
            <person name="Jackson J."/>
            <person name="Pai G."/>
            <person name="Aken S.V."/>
            <person name="Utterback T."/>
            <person name="Reidmuller S."/>
            <person name="Feldblyum T."/>
            <person name="Hsiao J."/>
            <person name="Zismann V."/>
            <person name="Iobst S."/>
            <person name="de Vazeille A.R."/>
            <person name="Buell C.R."/>
            <person name="Ying K."/>
            <person name="Li Y."/>
            <person name="Lu T."/>
            <person name="Huang Y."/>
            <person name="Zhao Q."/>
            <person name="Feng Q."/>
            <person name="Zhang L."/>
            <person name="Zhu J."/>
            <person name="Weng Q."/>
            <person name="Mu J."/>
            <person name="Lu Y."/>
            <person name="Fan D."/>
            <person name="Liu Y."/>
            <person name="Guan J."/>
            <person name="Zhang Y."/>
            <person name="Yu S."/>
            <person name="Liu X."/>
            <person name="Zhang Y."/>
            <person name="Hong G."/>
            <person name="Han B."/>
            <person name="Choisne N."/>
            <person name="Demange N."/>
            <person name="Orjeda G."/>
            <person name="Samain S."/>
            <person name="Cattolico L."/>
            <person name="Pelletier E."/>
            <person name="Couloux A."/>
            <person name="Segurens B."/>
            <person name="Wincker P."/>
            <person name="D'Hont A."/>
            <person name="Scarpelli C."/>
            <person name="Weissenbach J."/>
            <person name="Salanoubat M."/>
            <person name="Quetier F."/>
            <person name="Yu Y."/>
            <person name="Kim H.R."/>
            <person name="Rambo T."/>
            <person name="Currie J."/>
            <person name="Collura K."/>
            <person name="Luo M."/>
            <person name="Yang T."/>
            <person name="Ammiraju J.S.S."/>
            <person name="Engler F."/>
            <person name="Soderlund C."/>
            <person name="Wing R.A."/>
            <person name="Palmer L.E."/>
            <person name="de la Bastide M."/>
            <person name="Spiegel L."/>
            <person name="Nascimento L."/>
            <person name="Zutavern T."/>
            <person name="O'Shaughnessy A."/>
            <person name="Dike S."/>
            <person name="Dedhia N."/>
            <person name="Preston R."/>
            <person name="Balija V."/>
            <person name="McCombie W.R."/>
            <person name="Chow T."/>
            <person name="Chen H."/>
            <person name="Chung M."/>
            <person name="Chen C."/>
            <person name="Shaw J."/>
            <person name="Wu H."/>
            <person name="Hsiao K."/>
            <person name="Chao Y."/>
            <person name="Chu M."/>
            <person name="Cheng C."/>
            <person name="Hour A."/>
            <person name="Lee P."/>
            <person name="Lin S."/>
            <person name="Lin Y."/>
            <person name="Liou J."/>
            <person name="Liu S."/>
            <person name="Hsing Y."/>
            <person name="Raghuvanshi S."/>
            <person name="Mohanty A."/>
            <person name="Bharti A.K."/>
            <person name="Gaur A."/>
            <person name="Gupta V."/>
            <person name="Kumar D."/>
            <person name="Ravi V."/>
            <person name="Vij S."/>
            <person name="Kapur A."/>
            <person name="Khurana P."/>
            <person name="Khurana P."/>
            <person name="Khurana J.P."/>
            <person name="Tyagi A.K."/>
            <person name="Gaikwad K."/>
            <person name="Singh A."/>
            <person name="Dalal V."/>
            <person name="Srivastava S."/>
            <person name="Dixit A."/>
            <person name="Pal A.K."/>
            <person name="Ghazi I.A."/>
            <person name="Yadav M."/>
            <person name="Pandit A."/>
            <person name="Bhargava A."/>
            <person name="Sureshbabu K."/>
            <person name="Batra K."/>
            <person name="Sharma T.R."/>
            <person name="Mohapatra T."/>
            <person name="Singh N.K."/>
            <person name="Messing J."/>
            <person name="Nelson A.B."/>
            <person name="Fuks G."/>
            <person name="Kavchok S."/>
            <person name="Keizer G."/>
            <person name="Linton E."/>
            <person name="Llaca V."/>
            <person name="Song R."/>
            <person name="Tanyolac B."/>
            <person name="Young S."/>
            <person name="Ho-Il K."/>
            <person name="Hahn J.H."/>
            <person name="Sangsakoo G."/>
            <person name="Vanavichit A."/>
            <person name="de Mattos Luiz.A.T."/>
            <person name="Zimmer P.D."/>
            <person name="Malone G."/>
            <person name="Dellagostin O."/>
            <person name="de Oliveira A.C."/>
            <person name="Bevan M."/>
            <person name="Bancroft I."/>
            <person name="Minx P."/>
            <person name="Cordum H."/>
            <person name="Wilson R."/>
            <person name="Cheng Z."/>
            <person name="Jin W."/>
            <person name="Jiang J."/>
            <person name="Leong S.A."/>
            <person name="Iwama H."/>
            <person name="Gojobori T."/>
            <person name="Itoh T."/>
            <person name="Niimura Y."/>
            <person name="Fujii Y."/>
            <person name="Habara T."/>
            <person name="Sakai H."/>
            <person name="Sato Y."/>
            <person name="Wilson G."/>
            <person name="Kumar K."/>
            <person name="McCouch S."/>
            <person name="Juretic N."/>
            <person name="Hoen D."/>
            <person name="Wright S."/>
            <person name="Bruskiewich R."/>
            <person name="Bureau T."/>
            <person name="Miyao A."/>
            <person name="Hirochika H."/>
            <person name="Nishikawa T."/>
            <person name="Kadowaki K."/>
            <person name="Sugiura M."/>
            <person name="Burr B."/>
            <person name="Sasaki T."/>
        </authorList>
    </citation>
    <scope>NUCLEOTIDE SEQUENCE [LARGE SCALE GENOMIC DNA]</scope>
    <source>
        <strain evidence="3">cv. Nipponbare</strain>
    </source>
</reference>
<accession>Q7EZ39</accession>
<proteinExistence type="predicted"/>
<dbReference type="Proteomes" id="UP000000763">
    <property type="component" value="Chromosome 8"/>
</dbReference>
<feature type="compositionally biased region" description="Basic residues" evidence="1">
    <location>
        <begin position="85"/>
        <end position="95"/>
    </location>
</feature>
<gene>
    <name evidence="2" type="primary">B1015H11.128</name>
</gene>
<evidence type="ECO:0000313" key="2">
    <source>
        <dbReference type="EMBL" id="BAC98631.1"/>
    </source>
</evidence>